<keyword evidence="5" id="KW-1185">Reference proteome</keyword>
<dbReference type="Pfam" id="PF12904">
    <property type="entry name" value="Collagen_bind_2"/>
    <property type="match status" value="1"/>
</dbReference>
<dbReference type="SUPFAM" id="SSF51445">
    <property type="entry name" value="(Trans)glycosidases"/>
    <property type="match status" value="1"/>
</dbReference>
<name>A0A2D0MZK5_FLAN2</name>
<keyword evidence="1" id="KW-0732">Signal</keyword>
<dbReference type="Proteomes" id="UP000223913">
    <property type="component" value="Unassembled WGS sequence"/>
</dbReference>
<feature type="domain" description="Apiosidase-like catalytic" evidence="3">
    <location>
        <begin position="28"/>
        <end position="356"/>
    </location>
</feature>
<proteinExistence type="predicted"/>
<organism evidence="4 5">
    <name type="scientific">Flavilitoribacter nigricans (strain ATCC 23147 / DSM 23189 / NBRC 102662 / NCIMB 1420 / SS-2)</name>
    <name type="common">Lewinella nigricans</name>
    <dbReference type="NCBI Taxonomy" id="1122177"/>
    <lineage>
        <taxon>Bacteria</taxon>
        <taxon>Pseudomonadati</taxon>
        <taxon>Bacteroidota</taxon>
        <taxon>Saprospiria</taxon>
        <taxon>Saprospirales</taxon>
        <taxon>Lewinellaceae</taxon>
        <taxon>Flavilitoribacter</taxon>
    </lineage>
</organism>
<dbReference type="AlphaFoldDB" id="A0A2D0MZK5"/>
<evidence type="ECO:0000256" key="1">
    <source>
        <dbReference type="SAM" id="SignalP"/>
    </source>
</evidence>
<dbReference type="Gene3D" id="3.20.20.80">
    <property type="entry name" value="Glycosidases"/>
    <property type="match status" value="1"/>
</dbReference>
<dbReference type="InterPro" id="IPR025277">
    <property type="entry name" value="Apiosidase-like_cat_dom"/>
</dbReference>
<sequence length="453" mass="51077">MNPIKKSILLALSLLIFTPIAPAQLAVSPNGRHLVRQDGRPFYWLGDTGWALLQKIDREEVKFYLKARARQGFSVIHAAAVHQNPFVTPPLSNSYNDPAFIDDDPTRPAITPGNDPDDPEAYDYWDHIEYIINTADRYGLYINFLPVFNMAEGDGYNLLTPENAYEYGRFIGNRFKDKSNIIWCIGGDVLADNELRKSVWNLLAKGVNEGVSGTEDYTKTLMTFHTRGGHSSSDYFPDAEWLDFHMLQTWDSYTRIYDVVSADYRREPVKPILHGEGAYEDGPEYPTKPITPFVIRKQAYWAMFAGGLHTYGNSNVWSFGTNPKYVSADWKEAVFSPGAKQAGLSNKIMTAQRWWELIPDQSLILSGANDGNLLNAAMRSRSGDRILVYFSSETSLSLDLSRIGTTAPPRAFWINPQTGKKQKIGKLDRGQSSHTFTPPSGWEDALLVIRSRK</sequence>
<dbReference type="RefSeq" id="WP_099154989.1">
    <property type="nucleotide sequence ID" value="NZ_PDUD01000052.1"/>
</dbReference>
<evidence type="ECO:0000313" key="5">
    <source>
        <dbReference type="Proteomes" id="UP000223913"/>
    </source>
</evidence>
<dbReference type="OrthoDB" id="59486at2"/>
<dbReference type="PANTHER" id="PTHR37836">
    <property type="entry name" value="LMO1036 PROTEIN"/>
    <property type="match status" value="1"/>
</dbReference>
<dbReference type="InterPro" id="IPR024749">
    <property type="entry name" value="Collagen-bd_put"/>
</dbReference>
<gene>
    <name evidence="4" type="ORF">CRP01_36255</name>
</gene>
<evidence type="ECO:0000313" key="4">
    <source>
        <dbReference type="EMBL" id="PHN01556.1"/>
    </source>
</evidence>
<accession>A0A2D0MZK5</accession>
<comment type="caution">
    <text evidence="4">The sequence shown here is derived from an EMBL/GenBank/DDBJ whole genome shotgun (WGS) entry which is preliminary data.</text>
</comment>
<reference evidence="4 5" key="1">
    <citation type="submission" date="2017-10" db="EMBL/GenBank/DDBJ databases">
        <title>The draft genome sequence of Lewinella nigricans NBRC 102662.</title>
        <authorList>
            <person name="Wang K."/>
        </authorList>
    </citation>
    <scope>NUCLEOTIDE SEQUENCE [LARGE SCALE GENOMIC DNA]</scope>
    <source>
        <strain evidence="4 5">NBRC 102662</strain>
    </source>
</reference>
<dbReference type="Pfam" id="PF13204">
    <property type="entry name" value="Apiosidase"/>
    <property type="match status" value="1"/>
</dbReference>
<evidence type="ECO:0008006" key="6">
    <source>
        <dbReference type="Google" id="ProtNLM"/>
    </source>
</evidence>
<feature type="chain" id="PRO_5012994195" description="DUF4038 domain-containing protein" evidence="1">
    <location>
        <begin position="24"/>
        <end position="453"/>
    </location>
</feature>
<feature type="domain" description="Putative collagen-binding" evidence="2">
    <location>
        <begin position="358"/>
        <end position="449"/>
    </location>
</feature>
<evidence type="ECO:0000259" key="2">
    <source>
        <dbReference type="Pfam" id="PF12904"/>
    </source>
</evidence>
<protein>
    <recommendedName>
        <fullName evidence="6">DUF4038 domain-containing protein</fullName>
    </recommendedName>
</protein>
<feature type="signal peptide" evidence="1">
    <location>
        <begin position="1"/>
        <end position="23"/>
    </location>
</feature>
<dbReference type="InterPro" id="IPR017853">
    <property type="entry name" value="GH"/>
</dbReference>
<dbReference type="EMBL" id="PDUD01000052">
    <property type="protein sequence ID" value="PHN01556.1"/>
    <property type="molecule type" value="Genomic_DNA"/>
</dbReference>
<evidence type="ECO:0000259" key="3">
    <source>
        <dbReference type="Pfam" id="PF13204"/>
    </source>
</evidence>
<dbReference type="PANTHER" id="PTHR37836:SF3">
    <property type="entry name" value="ENDOGLUCANASE"/>
    <property type="match status" value="1"/>
</dbReference>